<evidence type="ECO:0000313" key="1">
    <source>
        <dbReference type="EMBL" id="RWR02320.1"/>
    </source>
</evidence>
<accession>A0A443IE60</accession>
<dbReference type="RefSeq" id="WP_128176867.1">
    <property type="nucleotide sequence ID" value="NZ_CP071409.1"/>
</dbReference>
<gene>
    <name evidence="1" type="ORF">ED28_08035</name>
</gene>
<name>A0A443IE60_9GAMM</name>
<reference evidence="1 2" key="1">
    <citation type="submission" date="2014-04" db="EMBL/GenBank/DDBJ databases">
        <title>Draft genome sequence of Pantoea beijingensis strain LMG 27579, an emerging pathogen to Pleurotus eryngii with potential industrial application.</title>
        <authorList>
            <person name="Xu F."/>
            <person name="Liu Y."/>
            <person name="Wang S."/>
            <person name="Yin Y."/>
            <person name="Ma Y."/>
            <person name="Zhao S."/>
            <person name="Rong C."/>
        </authorList>
    </citation>
    <scope>NUCLEOTIDE SEQUENCE [LARGE SCALE GENOMIC DNA]</scope>
    <source>
        <strain evidence="1 2">LMG 27579</strain>
    </source>
</reference>
<evidence type="ECO:0000313" key="2">
    <source>
        <dbReference type="Proteomes" id="UP000288794"/>
    </source>
</evidence>
<dbReference type="AlphaFoldDB" id="A0A443IE60"/>
<dbReference type="EMBL" id="JMEE01000023">
    <property type="protein sequence ID" value="RWR02320.1"/>
    <property type="molecule type" value="Genomic_DNA"/>
</dbReference>
<protein>
    <submittedName>
        <fullName evidence="1">Uncharacterized protein</fullName>
    </submittedName>
</protein>
<dbReference type="Proteomes" id="UP000288794">
    <property type="component" value="Unassembled WGS sequence"/>
</dbReference>
<organism evidence="1 2">
    <name type="scientific">[Pantoea] beijingensis</name>
    <dbReference type="NCBI Taxonomy" id="1324864"/>
    <lineage>
        <taxon>Bacteria</taxon>
        <taxon>Pseudomonadati</taxon>
        <taxon>Pseudomonadota</taxon>
        <taxon>Gammaproteobacteria</taxon>
        <taxon>Enterobacterales</taxon>
        <taxon>Erwiniaceae</taxon>
        <taxon>Erwinia</taxon>
    </lineage>
</organism>
<keyword evidence="2" id="KW-1185">Reference proteome</keyword>
<sequence length="78" mass="8747">MCALHKLLGCEFVDEGCDFLVRQRLNNLHPLSSSNRPRIRKVVLNLVAGRSTAKGYAQAVLIIERPETQAATRSRPPY</sequence>
<comment type="caution">
    <text evidence="1">The sequence shown here is derived from an EMBL/GenBank/DDBJ whole genome shotgun (WGS) entry which is preliminary data.</text>
</comment>
<proteinExistence type="predicted"/>